<sequence length="106" mass="11566">MLLQRAATTESYSSSSGETETKLAPSSPLTSVCCRNSGSDEFLHVRVLQLNHRPCLSSFNRFDPAPMGPTSLAFPYKEKDLVSDSNSFSRFGPNEPRSEPPGLVLS</sequence>
<keyword evidence="2" id="KW-1185">Reference proteome</keyword>
<evidence type="ECO:0000313" key="1">
    <source>
        <dbReference type="EMBL" id="KAJ8645322.1"/>
    </source>
</evidence>
<organism evidence="1 2">
    <name type="scientific">Persea americana</name>
    <name type="common">Avocado</name>
    <dbReference type="NCBI Taxonomy" id="3435"/>
    <lineage>
        <taxon>Eukaryota</taxon>
        <taxon>Viridiplantae</taxon>
        <taxon>Streptophyta</taxon>
        <taxon>Embryophyta</taxon>
        <taxon>Tracheophyta</taxon>
        <taxon>Spermatophyta</taxon>
        <taxon>Magnoliopsida</taxon>
        <taxon>Magnoliidae</taxon>
        <taxon>Laurales</taxon>
        <taxon>Lauraceae</taxon>
        <taxon>Persea</taxon>
    </lineage>
</organism>
<proteinExistence type="predicted"/>
<reference evidence="1 2" key="1">
    <citation type="journal article" date="2022" name="Hortic Res">
        <title>A haplotype resolved chromosomal level avocado genome allows analysis of novel avocado genes.</title>
        <authorList>
            <person name="Nath O."/>
            <person name="Fletcher S.J."/>
            <person name="Hayward A."/>
            <person name="Shaw L.M."/>
            <person name="Masouleh A.K."/>
            <person name="Furtado A."/>
            <person name="Henry R.J."/>
            <person name="Mitter N."/>
        </authorList>
    </citation>
    <scope>NUCLEOTIDE SEQUENCE [LARGE SCALE GENOMIC DNA]</scope>
    <source>
        <strain evidence="2">cv. Hass</strain>
    </source>
</reference>
<dbReference type="EMBL" id="CM056810">
    <property type="protein sequence ID" value="KAJ8645322.1"/>
    <property type="molecule type" value="Genomic_DNA"/>
</dbReference>
<accession>A0ACC2MHY5</accession>
<evidence type="ECO:0000313" key="2">
    <source>
        <dbReference type="Proteomes" id="UP001234297"/>
    </source>
</evidence>
<protein>
    <submittedName>
        <fullName evidence="1">Uncharacterized protein</fullName>
    </submittedName>
</protein>
<name>A0ACC2MHY5_PERAE</name>
<comment type="caution">
    <text evidence="1">The sequence shown here is derived from an EMBL/GenBank/DDBJ whole genome shotgun (WGS) entry which is preliminary data.</text>
</comment>
<dbReference type="Proteomes" id="UP001234297">
    <property type="component" value="Chromosome 2"/>
</dbReference>
<gene>
    <name evidence="1" type="ORF">MRB53_007070</name>
</gene>